<dbReference type="Gene3D" id="3.40.50.1000">
    <property type="entry name" value="HAD superfamily/HAD-like"/>
    <property type="match status" value="1"/>
</dbReference>
<evidence type="ECO:0000256" key="3">
    <source>
        <dbReference type="ARBA" id="ARBA00022801"/>
    </source>
</evidence>
<evidence type="ECO:0000313" key="5">
    <source>
        <dbReference type="EMBL" id="NCJ05401.1"/>
    </source>
</evidence>
<gene>
    <name evidence="5" type="ORF">GS597_02500</name>
</gene>
<keyword evidence="3 5" id="KW-0378">Hydrolase</keyword>
<keyword evidence="4" id="KW-0460">Magnesium</keyword>
<comment type="cofactor">
    <cofactor evidence="1">
        <name>Mg(2+)</name>
        <dbReference type="ChEBI" id="CHEBI:18420"/>
    </cofactor>
</comment>
<name>A0A8K1ZWH6_9CYAN</name>
<sequence>MLEAINRGLRCEVAQNTMTIRWIFFDCFNTLVDDFDWEGDPSGLGPMRHLPVKWGVYASDEAFCQDYLQWRQQQWQQQWDEILLSERLMGVLQWQAPARSHSELAALIAEMVQCFEQTYPRALRLPPGVQEMLAHWQGRVRMGVISNFHLPGWPIRALTQFGLQDAFEFVLDSATCGKRKPGPEIYRQALALAQVSEQDMGQVLFVGDHLHNDVLMPQKLGMQSVYFDRSQVRLGVAPAPPAQVWAIDHWQEFRLEAVQAQGLSVAL</sequence>
<proteinExistence type="predicted"/>
<keyword evidence="6" id="KW-1185">Reference proteome</keyword>
<dbReference type="InterPro" id="IPR006439">
    <property type="entry name" value="HAD-SF_hydro_IA"/>
</dbReference>
<dbReference type="Pfam" id="PF00702">
    <property type="entry name" value="Hydrolase"/>
    <property type="match status" value="1"/>
</dbReference>
<dbReference type="GO" id="GO:0044281">
    <property type="term" value="P:small molecule metabolic process"/>
    <property type="evidence" value="ECO:0007669"/>
    <property type="project" value="UniProtKB-ARBA"/>
</dbReference>
<dbReference type="InterPro" id="IPR051400">
    <property type="entry name" value="HAD-like_hydrolase"/>
</dbReference>
<comment type="caution">
    <text evidence="5">The sequence shown here is derived from an EMBL/GenBank/DDBJ whole genome shotgun (WGS) entry which is preliminary data.</text>
</comment>
<dbReference type="Proteomes" id="UP000607397">
    <property type="component" value="Unassembled WGS sequence"/>
</dbReference>
<evidence type="ECO:0000313" key="6">
    <source>
        <dbReference type="Proteomes" id="UP000607397"/>
    </source>
</evidence>
<dbReference type="NCBIfam" id="TIGR01549">
    <property type="entry name" value="HAD-SF-IA-v1"/>
    <property type="match status" value="1"/>
</dbReference>
<accession>A0A8K1ZWH6</accession>
<evidence type="ECO:0000256" key="4">
    <source>
        <dbReference type="ARBA" id="ARBA00022842"/>
    </source>
</evidence>
<dbReference type="SFLD" id="SFLDG01129">
    <property type="entry name" value="C1.5:_HAD__Beta-PGM__Phosphata"/>
    <property type="match status" value="1"/>
</dbReference>
<dbReference type="InterPro" id="IPR023214">
    <property type="entry name" value="HAD_sf"/>
</dbReference>
<dbReference type="SUPFAM" id="SSF56784">
    <property type="entry name" value="HAD-like"/>
    <property type="match status" value="1"/>
</dbReference>
<protein>
    <submittedName>
        <fullName evidence="5">HAD-IA family hydrolase</fullName>
    </submittedName>
</protein>
<dbReference type="SFLD" id="SFLDS00003">
    <property type="entry name" value="Haloacid_Dehalogenase"/>
    <property type="match status" value="1"/>
</dbReference>
<dbReference type="EMBL" id="WVIC01000003">
    <property type="protein sequence ID" value="NCJ05401.1"/>
    <property type="molecule type" value="Genomic_DNA"/>
</dbReference>
<evidence type="ECO:0000256" key="2">
    <source>
        <dbReference type="ARBA" id="ARBA00022723"/>
    </source>
</evidence>
<reference evidence="5" key="1">
    <citation type="submission" date="2019-12" db="EMBL/GenBank/DDBJ databases">
        <title>High-Quality draft genome sequences of three cyanobacteria isolated from the limestone walls of the Old Cathedral of Coimbra.</title>
        <authorList>
            <person name="Tiago I."/>
            <person name="Soares F."/>
            <person name="Portugal A."/>
        </authorList>
    </citation>
    <scope>NUCLEOTIDE SEQUENCE [LARGE SCALE GENOMIC DNA]</scope>
    <source>
        <strain evidence="5">C</strain>
    </source>
</reference>
<dbReference type="InterPro" id="IPR036412">
    <property type="entry name" value="HAD-like_sf"/>
</dbReference>
<dbReference type="PANTHER" id="PTHR46470:SF2">
    <property type="entry name" value="GLYCERALDEHYDE 3-PHOSPHATE PHOSPHATASE"/>
    <property type="match status" value="1"/>
</dbReference>
<keyword evidence="2" id="KW-0479">Metal-binding</keyword>
<evidence type="ECO:0000256" key="1">
    <source>
        <dbReference type="ARBA" id="ARBA00001946"/>
    </source>
</evidence>
<dbReference type="PANTHER" id="PTHR46470">
    <property type="entry name" value="N-ACYLNEURAMINATE-9-PHOSPHATASE"/>
    <property type="match status" value="1"/>
</dbReference>
<dbReference type="GO" id="GO:0046872">
    <property type="term" value="F:metal ion binding"/>
    <property type="evidence" value="ECO:0007669"/>
    <property type="project" value="UniProtKB-KW"/>
</dbReference>
<dbReference type="RefSeq" id="WP_161823870.1">
    <property type="nucleotide sequence ID" value="NZ_WVIC01000003.1"/>
</dbReference>
<dbReference type="GO" id="GO:0016791">
    <property type="term" value="F:phosphatase activity"/>
    <property type="evidence" value="ECO:0007669"/>
    <property type="project" value="TreeGrafter"/>
</dbReference>
<organism evidence="5 6">
    <name type="scientific">Petrachloros mirabilis ULC683</name>
    <dbReference type="NCBI Taxonomy" id="2781853"/>
    <lineage>
        <taxon>Bacteria</taxon>
        <taxon>Bacillati</taxon>
        <taxon>Cyanobacteriota</taxon>
        <taxon>Cyanophyceae</taxon>
        <taxon>Synechococcales</taxon>
        <taxon>Petrachlorosaceae</taxon>
        <taxon>Petrachloros</taxon>
        <taxon>Petrachloros mirabilis</taxon>
    </lineage>
</organism>
<dbReference type="AlphaFoldDB" id="A0A8K1ZWH6"/>